<reference evidence="2" key="1">
    <citation type="journal article" date="2014" name="Int. J. Syst. Evol. Microbiol.">
        <title>Complete genome sequence of Corynebacterium casei LMG S-19264T (=DSM 44701T), isolated from a smear-ripened cheese.</title>
        <authorList>
            <consortium name="US DOE Joint Genome Institute (JGI-PGF)"/>
            <person name="Walter F."/>
            <person name="Albersmeier A."/>
            <person name="Kalinowski J."/>
            <person name="Ruckert C."/>
        </authorList>
    </citation>
    <scope>NUCLEOTIDE SEQUENCE</scope>
    <source>
        <strain evidence="2">CGMCC 4.7201</strain>
    </source>
</reference>
<evidence type="ECO:0008006" key="4">
    <source>
        <dbReference type="Google" id="ProtNLM"/>
    </source>
</evidence>
<protein>
    <recommendedName>
        <fullName evidence="4">Transposase</fullName>
    </recommendedName>
</protein>
<accession>A0A917ZUD8</accession>
<gene>
    <name evidence="2" type="ORF">GCM10012280_49160</name>
</gene>
<reference evidence="2" key="2">
    <citation type="submission" date="2020-09" db="EMBL/GenBank/DDBJ databases">
        <authorList>
            <person name="Sun Q."/>
            <person name="Zhou Y."/>
        </authorList>
    </citation>
    <scope>NUCLEOTIDE SEQUENCE</scope>
    <source>
        <strain evidence="2">CGMCC 4.7201</strain>
    </source>
</reference>
<dbReference type="EMBL" id="BMMS01000023">
    <property type="protein sequence ID" value="GGO94405.1"/>
    <property type="molecule type" value="Genomic_DNA"/>
</dbReference>
<organism evidence="2 3">
    <name type="scientific">Wenjunlia tyrosinilytica</name>
    <dbReference type="NCBI Taxonomy" id="1544741"/>
    <lineage>
        <taxon>Bacteria</taxon>
        <taxon>Bacillati</taxon>
        <taxon>Actinomycetota</taxon>
        <taxon>Actinomycetes</taxon>
        <taxon>Kitasatosporales</taxon>
        <taxon>Streptomycetaceae</taxon>
        <taxon>Wenjunlia</taxon>
    </lineage>
</organism>
<feature type="region of interest" description="Disordered" evidence="1">
    <location>
        <begin position="1"/>
        <end position="81"/>
    </location>
</feature>
<sequence length="109" mass="12409">MVRESHPHGHGSTPRPVQSERDTDPGRKRRPRRPRKTSAANTETPRNWIRADDRRHPGAHPPTPTAAPDQATGPVEAEPAAARKRIRELEVERDILRKAARYFAGETRW</sequence>
<evidence type="ECO:0000313" key="2">
    <source>
        <dbReference type="EMBL" id="GGO94405.1"/>
    </source>
</evidence>
<keyword evidence="3" id="KW-1185">Reference proteome</keyword>
<name>A0A917ZUD8_9ACTN</name>
<dbReference type="AlphaFoldDB" id="A0A917ZUD8"/>
<comment type="caution">
    <text evidence="2">The sequence shown here is derived from an EMBL/GenBank/DDBJ whole genome shotgun (WGS) entry which is preliminary data.</text>
</comment>
<evidence type="ECO:0000313" key="3">
    <source>
        <dbReference type="Proteomes" id="UP000641932"/>
    </source>
</evidence>
<evidence type="ECO:0000256" key="1">
    <source>
        <dbReference type="SAM" id="MobiDB-lite"/>
    </source>
</evidence>
<feature type="compositionally biased region" description="Basic residues" evidence="1">
    <location>
        <begin position="27"/>
        <end position="36"/>
    </location>
</feature>
<proteinExistence type="predicted"/>
<dbReference type="Proteomes" id="UP000641932">
    <property type="component" value="Unassembled WGS sequence"/>
</dbReference>